<name>A0ABM1IQP7_POLDO</name>
<feature type="signal peptide" evidence="5">
    <location>
        <begin position="1"/>
        <end position="21"/>
    </location>
</feature>
<evidence type="ECO:0000256" key="4">
    <source>
        <dbReference type="RuleBase" id="RU003690"/>
    </source>
</evidence>
<dbReference type="Proteomes" id="UP000694924">
    <property type="component" value="Unplaced"/>
</dbReference>
<keyword evidence="2" id="KW-0378">Hydrolase</keyword>
<reference evidence="7" key="1">
    <citation type="submission" date="2025-08" db="UniProtKB">
        <authorList>
            <consortium name="RefSeq"/>
        </authorList>
    </citation>
    <scope>IDENTIFICATION</scope>
    <source>
        <tissue evidence="7">Whole body</tissue>
    </source>
</reference>
<evidence type="ECO:0000256" key="5">
    <source>
        <dbReference type="SAM" id="SignalP"/>
    </source>
</evidence>
<keyword evidence="5" id="KW-0732">Signal</keyword>
<protein>
    <submittedName>
        <fullName evidence="7">Myrosinase 1</fullName>
    </submittedName>
</protein>
<dbReference type="SUPFAM" id="SSF51445">
    <property type="entry name" value="(Trans)glycosidases"/>
    <property type="match status" value="1"/>
</dbReference>
<dbReference type="PANTHER" id="PTHR10353">
    <property type="entry name" value="GLYCOSYL HYDROLASE"/>
    <property type="match status" value="1"/>
</dbReference>
<evidence type="ECO:0000256" key="1">
    <source>
        <dbReference type="ARBA" id="ARBA00010838"/>
    </source>
</evidence>
<organism evidence="6 7">
    <name type="scientific">Polistes dominula</name>
    <name type="common">European paper wasp</name>
    <name type="synonym">Vespa dominula</name>
    <dbReference type="NCBI Taxonomy" id="743375"/>
    <lineage>
        <taxon>Eukaryota</taxon>
        <taxon>Metazoa</taxon>
        <taxon>Ecdysozoa</taxon>
        <taxon>Arthropoda</taxon>
        <taxon>Hexapoda</taxon>
        <taxon>Insecta</taxon>
        <taxon>Pterygota</taxon>
        <taxon>Neoptera</taxon>
        <taxon>Endopterygota</taxon>
        <taxon>Hymenoptera</taxon>
        <taxon>Apocrita</taxon>
        <taxon>Aculeata</taxon>
        <taxon>Vespoidea</taxon>
        <taxon>Vespidae</taxon>
        <taxon>Polistinae</taxon>
        <taxon>Polistini</taxon>
        <taxon>Polistes</taxon>
    </lineage>
</organism>
<evidence type="ECO:0000256" key="2">
    <source>
        <dbReference type="ARBA" id="ARBA00022801"/>
    </source>
</evidence>
<dbReference type="Pfam" id="PF00232">
    <property type="entry name" value="Glyco_hydro_1"/>
    <property type="match status" value="1"/>
</dbReference>
<dbReference type="PANTHER" id="PTHR10353:SF36">
    <property type="entry name" value="LP05116P"/>
    <property type="match status" value="1"/>
</dbReference>
<dbReference type="InterPro" id="IPR033132">
    <property type="entry name" value="GH_1_N_CS"/>
</dbReference>
<dbReference type="InterPro" id="IPR001360">
    <property type="entry name" value="Glyco_hydro_1"/>
</dbReference>
<evidence type="ECO:0000313" key="7">
    <source>
        <dbReference type="RefSeq" id="XP_015182534.1"/>
    </source>
</evidence>
<dbReference type="GeneID" id="107069600"/>
<evidence type="ECO:0000313" key="6">
    <source>
        <dbReference type="Proteomes" id="UP000694924"/>
    </source>
</evidence>
<keyword evidence="3" id="KW-0326">Glycosidase</keyword>
<gene>
    <name evidence="7" type="primary">LOC107069600</name>
</gene>
<feature type="chain" id="PRO_5045154522" evidence="5">
    <location>
        <begin position="22"/>
        <end position="530"/>
    </location>
</feature>
<keyword evidence="6" id="KW-1185">Reference proteome</keyword>
<comment type="similarity">
    <text evidence="1 4">Belongs to the glycosyl hydrolase 1 family.</text>
</comment>
<dbReference type="RefSeq" id="XP_015182534.1">
    <property type="nucleotide sequence ID" value="XM_015327048.1"/>
</dbReference>
<proteinExistence type="inferred from homology"/>
<sequence length="530" mass="61461">MWPFQDVDYALLFNLFSKLLFLSLNDDVMNSVDFNSVTEFNFPLYQINVTNALIVNMFPDQFHFGVSTSAYQTEGAWNEDGKGESVWDHMTHSNPNLIRDRSNADIAADSYHHYKTDINIAKQIGSKMYKISISWPRIFPDGLHSRINTDGIRHYDKLINEIITHGMVPMVTLFHWDMPYTLQKIGGLSNPLIIDFLIQYAWVAFDAFGDRVKYWVTINEPSVICQYGYGDDAMIPTVNLSGKADYICGHNLLLAHANIYEFYQKHFNDVQKGNVGIVLNLKWFEPENPRNVEDQLAAERAFQWWNGWFLHPLFSEQGDYPEMMKTVISNNSFSEHLNSRLPNFEFYELQQVKNSADFLGISFDRNTLVRGSKLNSNDTFFQNDAQITVSSMQLQEQNYNNIKPQTLANLLNRIDLNYELPPIIITEIGYQDDGKIKDLDRSVYHHEHLSIVLQVMKNGIDIRGYLVRSFIDSFEWMMGYTVKSGIFSVDFADKNRTRRPRVSALVINDVYKNKLIRTLKDIYGSDIRKI</sequence>
<accession>A0ABM1IQP7</accession>
<dbReference type="InterPro" id="IPR017853">
    <property type="entry name" value="GH"/>
</dbReference>
<dbReference type="PRINTS" id="PR00131">
    <property type="entry name" value="GLHYDRLASE1"/>
</dbReference>
<dbReference type="Gene3D" id="3.20.20.80">
    <property type="entry name" value="Glycosidases"/>
    <property type="match status" value="1"/>
</dbReference>
<dbReference type="PROSITE" id="PS00653">
    <property type="entry name" value="GLYCOSYL_HYDROL_F1_2"/>
    <property type="match status" value="1"/>
</dbReference>
<evidence type="ECO:0000256" key="3">
    <source>
        <dbReference type="ARBA" id="ARBA00023295"/>
    </source>
</evidence>